<feature type="region of interest" description="Disordered" evidence="4">
    <location>
        <begin position="371"/>
        <end position="478"/>
    </location>
</feature>
<dbReference type="PROSITE" id="PS00678">
    <property type="entry name" value="WD_REPEATS_1"/>
    <property type="match status" value="2"/>
</dbReference>
<name>A0A1X2G3E7_9FUNG</name>
<dbReference type="CDD" id="cd00200">
    <property type="entry name" value="WD40"/>
    <property type="match status" value="1"/>
</dbReference>
<feature type="compositionally biased region" description="Low complexity" evidence="4">
    <location>
        <begin position="371"/>
        <end position="391"/>
    </location>
</feature>
<feature type="region of interest" description="Disordered" evidence="4">
    <location>
        <begin position="113"/>
        <end position="269"/>
    </location>
</feature>
<keyword evidence="6" id="KW-1185">Reference proteome</keyword>
<feature type="compositionally biased region" description="Polar residues" evidence="4">
    <location>
        <begin position="553"/>
        <end position="573"/>
    </location>
</feature>
<proteinExistence type="predicted"/>
<dbReference type="InterPro" id="IPR044716">
    <property type="entry name" value="LEUNIG-like"/>
</dbReference>
<evidence type="ECO:0000256" key="1">
    <source>
        <dbReference type="ARBA" id="ARBA00022574"/>
    </source>
</evidence>
<feature type="compositionally biased region" description="Polar residues" evidence="4">
    <location>
        <begin position="124"/>
        <end position="156"/>
    </location>
</feature>
<feature type="region of interest" description="Disordered" evidence="4">
    <location>
        <begin position="540"/>
        <end position="573"/>
    </location>
</feature>
<evidence type="ECO:0000313" key="6">
    <source>
        <dbReference type="Proteomes" id="UP000242146"/>
    </source>
</evidence>
<feature type="compositionally biased region" description="Polar residues" evidence="4">
    <location>
        <begin position="671"/>
        <end position="689"/>
    </location>
</feature>
<dbReference type="EMBL" id="MCGT01000053">
    <property type="protein sequence ID" value="ORX43708.1"/>
    <property type="molecule type" value="Genomic_DNA"/>
</dbReference>
<feature type="compositionally biased region" description="Low complexity" evidence="4">
    <location>
        <begin position="649"/>
        <end position="662"/>
    </location>
</feature>
<evidence type="ECO:0000256" key="4">
    <source>
        <dbReference type="SAM" id="MobiDB-lite"/>
    </source>
</evidence>
<protein>
    <recommendedName>
        <fullName evidence="7">WD40 repeat-like protein</fullName>
    </recommendedName>
</protein>
<feature type="region of interest" description="Disordered" evidence="4">
    <location>
        <begin position="586"/>
        <end position="765"/>
    </location>
</feature>
<keyword evidence="2" id="KW-0677">Repeat</keyword>
<comment type="caution">
    <text evidence="5">The sequence shown here is derived from an EMBL/GenBank/DDBJ whole genome shotgun (WGS) entry which is preliminary data.</text>
</comment>
<dbReference type="PANTHER" id="PTHR44376:SF8">
    <property type="entry name" value="TRANSCRIPTIONAL COREPRESSOR LEUNIG-LIKE"/>
    <property type="match status" value="1"/>
</dbReference>
<feature type="compositionally biased region" description="Low complexity" evidence="4">
    <location>
        <begin position="399"/>
        <end position="419"/>
    </location>
</feature>
<dbReference type="PROSITE" id="PS50082">
    <property type="entry name" value="WD_REPEATS_2"/>
    <property type="match status" value="2"/>
</dbReference>
<dbReference type="STRING" id="101127.A0A1X2G3E7"/>
<feature type="repeat" description="WD" evidence="3">
    <location>
        <begin position="900"/>
        <end position="934"/>
    </location>
</feature>
<feature type="compositionally biased region" description="Low complexity" evidence="4">
    <location>
        <begin position="540"/>
        <end position="552"/>
    </location>
</feature>
<feature type="compositionally biased region" description="Polar residues" evidence="4">
    <location>
        <begin position="181"/>
        <end position="257"/>
    </location>
</feature>
<evidence type="ECO:0008006" key="7">
    <source>
        <dbReference type="Google" id="ProtNLM"/>
    </source>
</evidence>
<dbReference type="PROSITE" id="PS50294">
    <property type="entry name" value="WD_REPEATS_REGION"/>
    <property type="match status" value="2"/>
</dbReference>
<dbReference type="Proteomes" id="UP000242146">
    <property type="component" value="Unassembled WGS sequence"/>
</dbReference>
<reference evidence="5 6" key="1">
    <citation type="submission" date="2016-07" db="EMBL/GenBank/DDBJ databases">
        <title>Pervasive Adenine N6-methylation of Active Genes in Fungi.</title>
        <authorList>
            <consortium name="DOE Joint Genome Institute"/>
            <person name="Mondo S.J."/>
            <person name="Dannebaum R.O."/>
            <person name="Kuo R.C."/>
            <person name="Labutti K."/>
            <person name="Haridas S."/>
            <person name="Kuo A."/>
            <person name="Salamov A."/>
            <person name="Ahrendt S.R."/>
            <person name="Lipzen A."/>
            <person name="Sullivan W."/>
            <person name="Andreopoulos W.B."/>
            <person name="Clum A."/>
            <person name="Lindquist E."/>
            <person name="Daum C."/>
            <person name="Ramamoorthy G.K."/>
            <person name="Gryganskyi A."/>
            <person name="Culley D."/>
            <person name="Magnuson J.K."/>
            <person name="James T.Y."/>
            <person name="O'Malley M.A."/>
            <person name="Stajich J.E."/>
            <person name="Spatafora J.W."/>
            <person name="Visel A."/>
            <person name="Grigoriev I.V."/>
        </authorList>
    </citation>
    <scope>NUCLEOTIDE SEQUENCE [LARGE SCALE GENOMIC DNA]</scope>
    <source>
        <strain evidence="5 6">NRRL 3301</strain>
    </source>
</reference>
<evidence type="ECO:0000313" key="5">
    <source>
        <dbReference type="EMBL" id="ORX43708.1"/>
    </source>
</evidence>
<dbReference type="Gene3D" id="2.130.10.10">
    <property type="entry name" value="YVTN repeat-like/Quinoprotein amine dehydrogenase"/>
    <property type="match status" value="1"/>
</dbReference>
<feature type="compositionally biased region" description="Polar residues" evidence="4">
    <location>
        <begin position="456"/>
        <end position="465"/>
    </location>
</feature>
<evidence type="ECO:0000256" key="3">
    <source>
        <dbReference type="PROSITE-ProRule" id="PRU00221"/>
    </source>
</evidence>
<feature type="compositionally biased region" description="Pro residues" evidence="4">
    <location>
        <begin position="420"/>
        <end position="434"/>
    </location>
</feature>
<feature type="compositionally biased region" description="Low complexity" evidence="4">
    <location>
        <begin position="468"/>
        <end position="478"/>
    </location>
</feature>
<dbReference type="OrthoDB" id="5600002at2759"/>
<feature type="compositionally biased region" description="Low complexity" evidence="4">
    <location>
        <begin position="589"/>
        <end position="615"/>
    </location>
</feature>
<dbReference type="InterPro" id="IPR019775">
    <property type="entry name" value="WD40_repeat_CS"/>
</dbReference>
<feature type="compositionally biased region" description="Low complexity" evidence="4">
    <location>
        <begin position="159"/>
        <end position="174"/>
    </location>
</feature>
<accession>A0A1X2G3E7</accession>
<dbReference type="SUPFAM" id="SSF50978">
    <property type="entry name" value="WD40 repeat-like"/>
    <property type="match status" value="1"/>
</dbReference>
<sequence>MAQPQIRRNTWDAPPGRPSADAKATELLHVYIYDYCKKHNFQQAARSFAMEANVSVEQQPPIDVATGFLADWWAVFWDIYHAKSKDAPATKDAGIHNEYHEFVRIKKEEALQSQRNMSMHHMAQMQQPGHPQQRRPSQVQHMNQSPQLQHDLQSPHTQPPAQSHVQSVPSQQGQPTPPQQLANNQNHRPSPSMGSVSLPNSNAMQAPQNPIQTPQAMPASLPQQQPGMPSQHPNPQHQQRQVGMNTASPSFSPQQMQRPGEPGADGMVNSPMVSAQGVPMNPQAHMMQGQRVPMGVQIPSALVMSTMAAMGLSGRDPQSLSPEERNALQMQLRKQAGMMNPQAMVRPPGMMGNNVQARTVQQQMLAHQHYYQMQHAQQHGQNPGQPQQPMQPGQPPIPSQQGATPQGQVGQNMPNQQPNQQPPQQPQPPQPPQPGQAQPAPSQVPGQPGHPGNMNAGDNRNQPGNTPRMAAAPGSMAAARPGQMAMNMQNPNVMYGGGEAMMLAQQMMRNGGMMNMTPQQQHMLNHQQQQRMLFNKRILQQQQQQQMQQQVQASAGQPHSMSMGSPNAAMQLSTDAAEKNRQLSMYAKQQQMQHIMQQQQSDQQRQLAQQQMQGQHPSPAQGHPATPGNPNVPPNKRQRTEGDTPTMAHQQPHQSPQMSSPHVMNAPPTPQNMSGSAQASPVMSMQQQRMAAGFNQEQVAGMGPGQSPQRPNQQPPSSQPNQQLQQGGPQPQQAMTPSARWNQADMGAAGSPAAMVDSQQSDSPMMPNNANAAAMQANNSGVVTSFDLERFMMSDGGDFGEMFNASDDNGDPGLLMAGDNNEMFGGGFLASMGGGFGAETGSSMNMDGANGLQLMGELTGHSNKLLTVAFSPDGQWLASAGHDKKVLIWNVQDKRLQCSLEGHTGQITCVRWSPDQRYWLATSSYDKTLRIWDLALALKEAQPDVKPLAKFDCKVSVTAVDFASDRSDDIYSVDAEGELRLWHISTAKCEKVMKLAKSIFSTNPLRCHPRQGNVIVCAAANQLFVIDMDAAKNNASSSDTTAIRMINSADQANGKNILCLDWSSTGQYLVASSESTVQVYDTSQWKVVSVYTASDKIAASAFILPDGQQQVTALDKSRVLFGGYESIYLWSSSSQGTQPKRVASQSGMVAALACTQWNGQTVIASASHSKDKNLMLWSI</sequence>
<dbReference type="SMART" id="SM00320">
    <property type="entry name" value="WD40"/>
    <property type="match status" value="6"/>
</dbReference>
<feature type="repeat" description="WD" evidence="3">
    <location>
        <begin position="858"/>
        <end position="899"/>
    </location>
</feature>
<dbReference type="PROSITE" id="PS50896">
    <property type="entry name" value="LISH"/>
    <property type="match status" value="1"/>
</dbReference>
<gene>
    <name evidence="5" type="ORF">DM01DRAFT_1340671</name>
</gene>
<dbReference type="InterPro" id="IPR006594">
    <property type="entry name" value="LisH"/>
</dbReference>
<evidence type="ECO:0000256" key="2">
    <source>
        <dbReference type="ARBA" id="ARBA00022737"/>
    </source>
</evidence>
<organism evidence="5 6">
    <name type="scientific">Hesseltinella vesiculosa</name>
    <dbReference type="NCBI Taxonomy" id="101127"/>
    <lineage>
        <taxon>Eukaryota</taxon>
        <taxon>Fungi</taxon>
        <taxon>Fungi incertae sedis</taxon>
        <taxon>Mucoromycota</taxon>
        <taxon>Mucoromycotina</taxon>
        <taxon>Mucoromycetes</taxon>
        <taxon>Mucorales</taxon>
        <taxon>Cunninghamellaceae</taxon>
        <taxon>Hesseltinella</taxon>
    </lineage>
</organism>
<dbReference type="PANTHER" id="PTHR44376">
    <property type="entry name" value="TRANSCRIPTIONAL REGULATOR OF FILAMENTOUS GROWTH FLO8"/>
    <property type="match status" value="1"/>
</dbReference>
<dbReference type="GO" id="GO:0003714">
    <property type="term" value="F:transcription corepressor activity"/>
    <property type="evidence" value="ECO:0007669"/>
    <property type="project" value="InterPro"/>
</dbReference>
<keyword evidence="1 3" id="KW-0853">WD repeat</keyword>
<feature type="compositionally biased region" description="Low complexity" evidence="4">
    <location>
        <begin position="435"/>
        <end position="447"/>
    </location>
</feature>
<dbReference type="InterPro" id="IPR015943">
    <property type="entry name" value="WD40/YVTN_repeat-like_dom_sf"/>
</dbReference>
<feature type="compositionally biased region" description="Low complexity" evidence="4">
    <location>
        <begin position="719"/>
        <end position="733"/>
    </location>
</feature>
<dbReference type="InterPro" id="IPR036322">
    <property type="entry name" value="WD40_repeat_dom_sf"/>
</dbReference>
<dbReference type="Pfam" id="PF00400">
    <property type="entry name" value="WD40"/>
    <property type="match status" value="3"/>
</dbReference>
<dbReference type="SMART" id="SM00667">
    <property type="entry name" value="LisH"/>
    <property type="match status" value="1"/>
</dbReference>
<dbReference type="InterPro" id="IPR001680">
    <property type="entry name" value="WD40_rpt"/>
</dbReference>
<dbReference type="Pfam" id="PF08513">
    <property type="entry name" value="LisH"/>
    <property type="match status" value="1"/>
</dbReference>
<dbReference type="AlphaFoldDB" id="A0A1X2G3E7"/>